<evidence type="ECO:0000256" key="4">
    <source>
        <dbReference type="ARBA" id="ARBA00022989"/>
    </source>
</evidence>
<dbReference type="Ensembl" id="ENSCMIT00000045670.1">
    <property type="protein sequence ID" value="ENSCMIP00000045025.1"/>
    <property type="gene ID" value="ENSCMIG00000018599.1"/>
</dbReference>
<keyword evidence="6" id="KW-0753">Steroid metabolism</keyword>
<evidence type="ECO:0000256" key="5">
    <source>
        <dbReference type="ARBA" id="ARBA00023136"/>
    </source>
</evidence>
<dbReference type="GeneTree" id="ENSGT00390000000417"/>
<dbReference type="STRING" id="7868.ENSCMIP00000045025"/>
<dbReference type="GO" id="GO:0006695">
    <property type="term" value="P:cholesterol biosynthetic process"/>
    <property type="evidence" value="ECO:0007669"/>
    <property type="project" value="UniProtKB-UniRule"/>
</dbReference>
<feature type="transmembrane region" description="Helical" evidence="6">
    <location>
        <begin position="149"/>
        <end position="168"/>
    </location>
</feature>
<feature type="transmembrane region" description="Helical" evidence="6">
    <location>
        <begin position="280"/>
        <end position="301"/>
    </location>
</feature>
<reference evidence="8" key="2">
    <citation type="journal article" date="2007" name="PLoS Biol.">
        <title>Survey sequencing and comparative analysis of the elephant shark (Callorhinchus milii) genome.</title>
        <authorList>
            <person name="Venkatesh B."/>
            <person name="Kirkness E.F."/>
            <person name="Loh Y.H."/>
            <person name="Halpern A.L."/>
            <person name="Lee A.P."/>
            <person name="Johnson J."/>
            <person name="Dandona N."/>
            <person name="Viswanathan L.D."/>
            <person name="Tay A."/>
            <person name="Venter J.C."/>
            <person name="Strausberg R.L."/>
            <person name="Brenner S."/>
        </authorList>
    </citation>
    <scope>NUCLEOTIDE SEQUENCE [LARGE SCALE GENOMIC DNA]</scope>
</reference>
<dbReference type="InterPro" id="IPR001171">
    <property type="entry name" value="ERG24_DHCR-like"/>
</dbReference>
<dbReference type="OMA" id="LYMAKNH"/>
<keyword evidence="6" id="KW-0560">Oxidoreductase</keyword>
<evidence type="ECO:0000256" key="6">
    <source>
        <dbReference type="RuleBase" id="RU369120"/>
    </source>
</evidence>
<sequence>MAWIWGRKNSCGLNKTPRKSGHSAPPAYTLCLTDLIFLSFFLPVYVCYILIMCQAVDDRKMPSFSELWDIKSFLILIGFILFQAGLYLLPIGKVHSNNNNNNPKFGHSIRDCLWDAAVRNWLLHFAHKIRRLWLAGLTGAEWEDSLPTVRGAVSNATIIITFILSYYYSGNFLQELMLGREINPKFGKLPIKFFFMVRIGYLGWVTLKMNEKPPLAFSLVVLFQLVYVVDTLIDEETILITKEITKESIGFLMVFGEIVWIPFTSSLPVNYLYYNSQELSYLQVTAISTLFGKTVGFFIYLKSNQQKNNFRKDPHDKAFAHLKTINTTSGKKLLVSGWWGWLRHPNYLGDILCYLSWTLPCGFCHIIVYFNMVLVFRLLMERAEEIEEDCHQRYGQAWEEYCRRIQYKFIPHVY</sequence>
<evidence type="ECO:0000256" key="2">
    <source>
        <dbReference type="ARBA" id="ARBA00005402"/>
    </source>
</evidence>
<feature type="transmembrane region" description="Helical" evidence="6">
    <location>
        <begin position="27"/>
        <end position="51"/>
    </location>
</feature>
<comment type="similarity">
    <text evidence="2 6">Belongs to the ERG4/ERG24 family.</text>
</comment>
<keyword evidence="6" id="KW-0152">Cholesterol biosynthesis</keyword>
<dbReference type="GO" id="GO:0005789">
    <property type="term" value="C:endoplasmic reticulum membrane"/>
    <property type="evidence" value="ECO:0007669"/>
    <property type="project" value="UniProtKB-SubCell"/>
</dbReference>
<keyword evidence="6" id="KW-0153">Cholesterol metabolism</keyword>
<name>A0A4W3KF28_CALMI</name>
<accession>A0A4W3KF28</accession>
<dbReference type="GO" id="GO:0005637">
    <property type="term" value="C:nuclear inner membrane"/>
    <property type="evidence" value="ECO:0007669"/>
    <property type="project" value="TreeGrafter"/>
</dbReference>
<keyword evidence="6" id="KW-0443">Lipid metabolism</keyword>
<comment type="pathway">
    <text evidence="6">Steroid biosynthesis; cholesterol biosynthesis.</text>
</comment>
<dbReference type="PANTHER" id="PTHR21257:SF52">
    <property type="entry name" value="DELTA(14)-STEROL REDUCTASE TM7SF2"/>
    <property type="match status" value="1"/>
</dbReference>
<keyword evidence="6" id="KW-0444">Lipid biosynthesis</keyword>
<evidence type="ECO:0000313" key="7">
    <source>
        <dbReference type="Ensembl" id="ENSCMIP00000045025.1"/>
    </source>
</evidence>
<feature type="transmembrane region" description="Helical" evidence="6">
    <location>
        <begin position="254"/>
        <end position="274"/>
    </location>
</feature>
<dbReference type="Proteomes" id="UP000314986">
    <property type="component" value="Unassembled WGS sequence"/>
</dbReference>
<dbReference type="AlphaFoldDB" id="A0A4W3KF28"/>
<comment type="subcellular location">
    <subcellularLocation>
        <location evidence="6">Endoplasmic reticulum membrane</location>
        <topology evidence="6">Multi-pass membrane protein</topology>
    </subcellularLocation>
    <subcellularLocation>
        <location evidence="1">Membrane</location>
        <topology evidence="1">Multi-pass membrane protein</topology>
    </subcellularLocation>
    <subcellularLocation>
        <location evidence="6">Microsome membrane</location>
        <topology evidence="6">Multi-pass membrane protein</topology>
    </subcellularLocation>
</comment>
<reference evidence="7" key="4">
    <citation type="submission" date="2025-08" db="UniProtKB">
        <authorList>
            <consortium name="Ensembl"/>
        </authorList>
    </citation>
    <scope>IDENTIFICATION</scope>
</reference>
<comment type="catalytic activity">
    <reaction evidence="6">
        <text>4,4-dimethyl-5alpha-cholesta-8,24-dien-3beta-ol + NADP(+) = 4,4-dimethyl-5alpha-cholesta-8,14,24-trien-3beta-ol + NADPH + H(+)</text>
        <dbReference type="Rhea" id="RHEA:18561"/>
        <dbReference type="ChEBI" id="CHEBI:15378"/>
        <dbReference type="ChEBI" id="CHEBI:17813"/>
        <dbReference type="ChEBI" id="CHEBI:18364"/>
        <dbReference type="ChEBI" id="CHEBI:57783"/>
        <dbReference type="ChEBI" id="CHEBI:58349"/>
        <dbReference type="EC" id="1.3.1.70"/>
    </reaction>
</comment>
<evidence type="ECO:0000313" key="8">
    <source>
        <dbReference type="Proteomes" id="UP000314986"/>
    </source>
</evidence>
<dbReference type="InParanoid" id="A0A4W3KF28"/>
<comment type="caution">
    <text evidence="6">Lacks conserved residue(s) required for the propagation of feature annotation.</text>
</comment>
<reference evidence="8" key="3">
    <citation type="journal article" date="2014" name="Nature">
        <title>Elephant shark genome provides unique insights into gnathostome evolution.</title>
        <authorList>
            <consortium name="International Elephant Shark Genome Sequencing Consortium"/>
            <person name="Venkatesh B."/>
            <person name="Lee A.P."/>
            <person name="Ravi V."/>
            <person name="Maurya A.K."/>
            <person name="Lian M.M."/>
            <person name="Swann J.B."/>
            <person name="Ohta Y."/>
            <person name="Flajnik M.F."/>
            <person name="Sutoh Y."/>
            <person name="Kasahara M."/>
            <person name="Hoon S."/>
            <person name="Gangu V."/>
            <person name="Roy S.W."/>
            <person name="Irimia M."/>
            <person name="Korzh V."/>
            <person name="Kondrychyn I."/>
            <person name="Lim Z.W."/>
            <person name="Tay B.H."/>
            <person name="Tohari S."/>
            <person name="Kong K.W."/>
            <person name="Ho S."/>
            <person name="Lorente-Galdos B."/>
            <person name="Quilez J."/>
            <person name="Marques-Bonet T."/>
            <person name="Raney B.J."/>
            <person name="Ingham P.W."/>
            <person name="Tay A."/>
            <person name="Hillier L.W."/>
            <person name="Minx P."/>
            <person name="Boehm T."/>
            <person name="Wilson R.K."/>
            <person name="Brenner S."/>
            <person name="Warren W.C."/>
        </authorList>
    </citation>
    <scope>NUCLEOTIDE SEQUENCE [LARGE SCALE GENOMIC DNA]</scope>
</reference>
<keyword evidence="6" id="KW-0756">Sterol biosynthesis</keyword>
<proteinExistence type="inferred from homology"/>
<reference evidence="7" key="5">
    <citation type="submission" date="2025-09" db="UniProtKB">
        <authorList>
            <consortium name="Ensembl"/>
        </authorList>
    </citation>
    <scope>IDENTIFICATION</scope>
</reference>
<dbReference type="EC" id="1.3.1.70" evidence="6"/>
<keyword evidence="6" id="KW-1207">Sterol metabolism</keyword>
<keyword evidence="6" id="KW-0256">Endoplasmic reticulum</keyword>
<evidence type="ECO:0000256" key="1">
    <source>
        <dbReference type="ARBA" id="ARBA00004141"/>
    </source>
</evidence>
<dbReference type="Pfam" id="PF01222">
    <property type="entry name" value="ERG4_ERG24"/>
    <property type="match status" value="1"/>
</dbReference>
<organism evidence="7 8">
    <name type="scientific">Callorhinchus milii</name>
    <name type="common">Ghost shark</name>
    <dbReference type="NCBI Taxonomy" id="7868"/>
    <lineage>
        <taxon>Eukaryota</taxon>
        <taxon>Metazoa</taxon>
        <taxon>Chordata</taxon>
        <taxon>Craniata</taxon>
        <taxon>Vertebrata</taxon>
        <taxon>Chondrichthyes</taxon>
        <taxon>Holocephali</taxon>
        <taxon>Chimaeriformes</taxon>
        <taxon>Callorhinchidae</taxon>
        <taxon>Callorhinchus</taxon>
    </lineage>
</organism>
<keyword evidence="3 6" id="KW-0812">Transmembrane</keyword>
<feature type="transmembrane region" description="Helical" evidence="6">
    <location>
        <begin position="72"/>
        <end position="91"/>
    </location>
</feature>
<comment type="function">
    <text evidence="6">Catalyzes the reduction of the C14-unsaturated bond of lanosterol, as part of the metabolic pathway leading to cholesterol biosynthesis.</text>
</comment>
<keyword evidence="6" id="KW-0752">Steroid biosynthesis</keyword>
<keyword evidence="8" id="KW-1185">Reference proteome</keyword>
<dbReference type="PANTHER" id="PTHR21257">
    <property type="entry name" value="DELTA(14)-STEROL REDUCTASE"/>
    <property type="match status" value="1"/>
</dbReference>
<keyword evidence="5 6" id="KW-0472">Membrane</keyword>
<dbReference type="Gene3D" id="1.20.120.1630">
    <property type="match status" value="1"/>
</dbReference>
<feature type="transmembrane region" description="Helical" evidence="6">
    <location>
        <begin position="351"/>
        <end position="370"/>
    </location>
</feature>
<evidence type="ECO:0000256" key="3">
    <source>
        <dbReference type="ARBA" id="ARBA00022692"/>
    </source>
</evidence>
<dbReference type="FunFam" id="1.20.120.1630:FF:000013">
    <property type="entry name" value="Lamin-B receptor-like Protein"/>
    <property type="match status" value="1"/>
</dbReference>
<protein>
    <recommendedName>
        <fullName evidence="6">Delta(14)-sterol reductase TM7SF2</fullName>
        <shortName evidence="6">Delta-14-SR</shortName>
        <ecNumber evidence="6">1.3.1.70</ecNumber>
    </recommendedName>
    <alternativeName>
        <fullName evidence="6">3-beta-hydroxysterol Delta (14)-reductase</fullName>
    </alternativeName>
    <alternativeName>
        <fullName evidence="6">C-14 sterol reductase</fullName>
    </alternativeName>
    <alternativeName>
        <fullName evidence="6">Sterol C14-reductase</fullName>
    </alternativeName>
    <alternativeName>
        <fullName evidence="6">Transmembrane 7 superfamily member 2</fullName>
    </alternativeName>
</protein>
<reference evidence="8" key="1">
    <citation type="journal article" date="2006" name="Science">
        <title>Ancient noncoding elements conserved in the human genome.</title>
        <authorList>
            <person name="Venkatesh B."/>
            <person name="Kirkness E.F."/>
            <person name="Loh Y.H."/>
            <person name="Halpern A.L."/>
            <person name="Lee A.P."/>
            <person name="Johnson J."/>
            <person name="Dandona N."/>
            <person name="Viswanathan L.D."/>
            <person name="Tay A."/>
            <person name="Venter J.C."/>
            <person name="Strausberg R.L."/>
            <person name="Brenner S."/>
        </authorList>
    </citation>
    <scope>NUCLEOTIDE SEQUENCE [LARGE SCALE GENOMIC DNA]</scope>
</reference>
<dbReference type="GO" id="GO:0050613">
    <property type="term" value="F:Delta14-sterol reductase activity"/>
    <property type="evidence" value="ECO:0007669"/>
    <property type="project" value="UniProtKB-UniRule"/>
</dbReference>
<keyword evidence="4 6" id="KW-1133">Transmembrane helix</keyword>